<protein>
    <submittedName>
        <fullName evidence="4">Helicase</fullName>
    </submittedName>
</protein>
<feature type="domain" description="DNA2/NAM7 helicase-like C-terminal" evidence="3">
    <location>
        <begin position="789"/>
        <end position="970"/>
    </location>
</feature>
<keyword evidence="5" id="KW-1185">Reference proteome</keyword>
<dbReference type="KEGG" id="mgj:MGM1_0030"/>
<keyword evidence="4" id="KW-0378">Hydrolase</keyword>
<dbReference type="eggNOG" id="COG1112">
    <property type="taxonomic scope" value="Bacteria"/>
</dbReference>
<name>A0A097SS35_9BACT</name>
<dbReference type="InterPro" id="IPR041679">
    <property type="entry name" value="DNA2/NAM7-like_C"/>
</dbReference>
<feature type="domain" description="DNA2/NAM7 helicase helicase" evidence="2">
    <location>
        <begin position="324"/>
        <end position="389"/>
    </location>
</feature>
<dbReference type="EMBL" id="CP007711">
    <property type="protein sequence ID" value="AIV03390.1"/>
    <property type="molecule type" value="Genomic_DNA"/>
</dbReference>
<dbReference type="Pfam" id="PF13087">
    <property type="entry name" value="AAA_12"/>
    <property type="match status" value="1"/>
</dbReference>
<evidence type="ECO:0000259" key="2">
    <source>
        <dbReference type="Pfam" id="PF13086"/>
    </source>
</evidence>
<evidence type="ECO:0000256" key="1">
    <source>
        <dbReference type="SAM" id="Coils"/>
    </source>
</evidence>
<dbReference type="STRING" id="1318617.MGM1_0030"/>
<keyword evidence="1" id="KW-0175">Coiled coil</keyword>
<sequence>MDKTVLLEKRKNLLNQNKNSNEIFLSRKFINIIQLIDEETLKNFFFNSSVNHIQINKTNIINEIKEKIESIDNLNKLKEFVENELLNITNLPNECNGKELGEWKEKVCKKLIDTRLNQISELIELHNESKIDYFESNIWKLFLSFGILSGVSEYLNKDLLYLNSPIINLEIDVQVNENGIINIFKRNDANIVNNILLINLLETHFETKTSLTNFFNDVEISEEIINKYFNQIASIFPNIQLDEKNKNFSKVSKEKLSRDLGHNVFIKKIFTICLINPIGGKILQDYDQLIENDYEFPVVESVFTENKNNEVYDRDNVWELNNLLNVYQKLAVVNSLYKNTLIYGPPGTGKSEVVISLIANAIISNKNILVVSEKKAALNVIEKRLNNLSNLVMSAFDESTKDVFYERIININKKIIYSNSVELPKRDTRYNEIFDYYQILNQILNYNDITGKNIFDFLKIIKNVDNKKLSENSFIIINLINLCKLNKNFSINEIIEKIKLFISTIKKIKEAFPHIKDYRHIFNKENLKKLLENIKNNPDKKFILLSYIKNEKLINKKPLLTLKSKDEKKIDFDKLTNLINLIIDENIIYISDYEEYQKLFDNCENVNDYISYYLWTKDTKIINFINIINKKVNIDSVIHNYWSEKINIAQKLDQILLDYYAFHLKKQMVESKEFDKKWTELVRKANLLKRPSINKLIKDHYGLLRKIFPIWVLSPLMAASILPLNKDEFDLGVFDESSQLRIEKGLPLIYRCKSSIVSGDDKQLKPTDFFQKINELDEEYVGHLDNVDSLLDKAKSSNWLSFTLMNHYRSTYEELIYFSNRYFYDNQLICITKNKNNKKSIDVIEANGIYNREKGINEIEANLTIKSLLENYEQYNSTLVVTFNLKQAEHIEVLINANATLKNLVENKKLKVCSLENVQGDEADLVIISSTFAKDKNDKFIQNFGPINQNSGMNRINVMISRAKDKIIFIKSMQSSWITNLDNANIKVLHDYIQYIEQLQTDNEILNKLLKHISSIYNEDNNLINEIKTELLNNSNLILEENQYIGTNKIDGVIKDKETNEVKLLLIFDDQEKIKKHFNDKISLITDIDRQKYYEDRNYRTIRINEIEWLINKNIIIEKIKQLSQI</sequence>
<dbReference type="Gene3D" id="3.40.50.300">
    <property type="entry name" value="P-loop containing nucleotide triphosphate hydrolases"/>
    <property type="match status" value="2"/>
</dbReference>
<keyword evidence="4" id="KW-0067">ATP-binding</keyword>
<dbReference type="Proteomes" id="UP000030066">
    <property type="component" value="Chromosome"/>
</dbReference>
<dbReference type="InterPro" id="IPR047187">
    <property type="entry name" value="SF1_C_Upf1"/>
</dbReference>
<keyword evidence="4" id="KW-0547">Nucleotide-binding</keyword>
<reference evidence="4 5" key="1">
    <citation type="journal article" date="2014" name="PLoS ONE">
        <title>An emerging Mycoplasma associated with trichomoniasis, vaginal infection and disease.</title>
        <authorList>
            <consortium name="Vaginal Microbiome Consortium"/>
            <person name="Fettweis J.M."/>
            <person name="Serrano M.G."/>
            <person name="Huang B."/>
            <person name="Brooks J.P."/>
            <person name="Glascock A.L."/>
            <person name="Sheth N.U."/>
            <person name="Strauss J.F.III."/>
            <person name="Jefferson K.K."/>
            <person name="Buck G.A."/>
        </authorList>
    </citation>
    <scope>NUCLEOTIDE SEQUENCE [LARGE SCALE GENOMIC DNA]</scope>
    <source>
        <strain evidence="4 5">VCU_M1</strain>
    </source>
</reference>
<feature type="coiled-coil region" evidence="1">
    <location>
        <begin position="64"/>
        <end position="91"/>
    </location>
</feature>
<dbReference type="GO" id="GO:0004386">
    <property type="term" value="F:helicase activity"/>
    <property type="evidence" value="ECO:0007669"/>
    <property type="project" value="UniProtKB-KW"/>
</dbReference>
<gene>
    <name evidence="4" type="ORF">MGM1_0030</name>
</gene>
<dbReference type="Pfam" id="PF13086">
    <property type="entry name" value="AAA_11"/>
    <property type="match status" value="1"/>
</dbReference>
<proteinExistence type="predicted"/>
<dbReference type="HOGENOM" id="CLU_005128_0_0_14"/>
<dbReference type="InterPro" id="IPR045055">
    <property type="entry name" value="DNA2/NAM7-like"/>
</dbReference>
<evidence type="ECO:0000313" key="5">
    <source>
        <dbReference type="Proteomes" id="UP000030066"/>
    </source>
</evidence>
<dbReference type="PANTHER" id="PTHR10887:SF495">
    <property type="entry name" value="HELICASE SENATAXIN ISOFORM X1-RELATED"/>
    <property type="match status" value="1"/>
</dbReference>
<organism evidence="4 5">
    <name type="scientific">Candidatus Malacoplasma girerdii</name>
    <dbReference type="NCBI Taxonomy" id="1318617"/>
    <lineage>
        <taxon>Bacteria</taxon>
        <taxon>Bacillati</taxon>
        <taxon>Mycoplasmatota</taxon>
        <taxon>Mycoplasmoidales</taxon>
        <taxon>Mycoplasmoidaceae</taxon>
        <taxon>Malacoplasma</taxon>
    </lineage>
</organism>
<accession>A0A097SS35</accession>
<dbReference type="eggNOG" id="COG1198">
    <property type="taxonomic scope" value="Bacteria"/>
</dbReference>
<dbReference type="PANTHER" id="PTHR10887">
    <property type="entry name" value="DNA2/NAM7 HELICASE FAMILY"/>
    <property type="match status" value="1"/>
</dbReference>
<evidence type="ECO:0000313" key="4">
    <source>
        <dbReference type="EMBL" id="AIV03390.1"/>
    </source>
</evidence>
<dbReference type="SUPFAM" id="SSF52540">
    <property type="entry name" value="P-loop containing nucleoside triphosphate hydrolases"/>
    <property type="match status" value="1"/>
</dbReference>
<keyword evidence="4" id="KW-0347">Helicase</keyword>
<dbReference type="InterPro" id="IPR027417">
    <property type="entry name" value="P-loop_NTPase"/>
</dbReference>
<dbReference type="AlphaFoldDB" id="A0A097SS35"/>
<evidence type="ECO:0000259" key="3">
    <source>
        <dbReference type="Pfam" id="PF13087"/>
    </source>
</evidence>
<dbReference type="CDD" id="cd18808">
    <property type="entry name" value="SF1_C_Upf1"/>
    <property type="match status" value="1"/>
</dbReference>
<dbReference type="InterPro" id="IPR041677">
    <property type="entry name" value="DNA2/NAM7_AAA_11"/>
</dbReference>